<accession>A0A9P4LZ87</accession>
<reference evidence="1" key="1">
    <citation type="journal article" date="2020" name="Stud. Mycol.">
        <title>101 Dothideomycetes genomes: a test case for predicting lifestyles and emergence of pathogens.</title>
        <authorList>
            <person name="Haridas S."/>
            <person name="Albert R."/>
            <person name="Binder M."/>
            <person name="Bloem J."/>
            <person name="Labutti K."/>
            <person name="Salamov A."/>
            <person name="Andreopoulos B."/>
            <person name="Baker S."/>
            <person name="Barry K."/>
            <person name="Bills G."/>
            <person name="Bluhm B."/>
            <person name="Cannon C."/>
            <person name="Castanera R."/>
            <person name="Culley D."/>
            <person name="Daum C."/>
            <person name="Ezra D."/>
            <person name="Gonzalez J."/>
            <person name="Henrissat B."/>
            <person name="Kuo A."/>
            <person name="Liang C."/>
            <person name="Lipzen A."/>
            <person name="Lutzoni F."/>
            <person name="Magnuson J."/>
            <person name="Mondo S."/>
            <person name="Nolan M."/>
            <person name="Ohm R."/>
            <person name="Pangilinan J."/>
            <person name="Park H.-J."/>
            <person name="Ramirez L."/>
            <person name="Alfaro M."/>
            <person name="Sun H."/>
            <person name="Tritt A."/>
            <person name="Yoshinaga Y."/>
            <person name="Zwiers L.-H."/>
            <person name="Turgeon B."/>
            <person name="Goodwin S."/>
            <person name="Spatafora J."/>
            <person name="Crous P."/>
            <person name="Grigoriev I."/>
        </authorList>
    </citation>
    <scope>NUCLEOTIDE SEQUENCE</scope>
    <source>
        <strain evidence="1">CBS 121410</strain>
    </source>
</reference>
<dbReference type="Gene3D" id="6.10.250.3440">
    <property type="match status" value="1"/>
</dbReference>
<proteinExistence type="predicted"/>
<dbReference type="PANTHER" id="PTHR39150">
    <property type="entry name" value="54S RIBOSOMAL PROTEIN L28, MITOCHONDRIAL"/>
    <property type="match status" value="1"/>
</dbReference>
<name>A0A9P4LZ87_9PEZI</name>
<dbReference type="GO" id="GO:0003735">
    <property type="term" value="F:structural constituent of ribosome"/>
    <property type="evidence" value="ECO:0007669"/>
    <property type="project" value="InterPro"/>
</dbReference>
<dbReference type="AlphaFoldDB" id="A0A9P4LZ87"/>
<sequence length="189" mass="21861">MRAFQPIFRPCTAMARTPATQHRIAIPKTPALPSTQQTTAFSTTAALSARGSRNQASKDDPRVTAIRYFLTHPKVPRPLRFSRNRALRHWTIHRAWHLYLNKRRKAHELDLERQFNSMRDACEELRLMDESGLIAAPGDSAAQDDKSRGRLYRAAMMKTDIWHGVPIEYARPQTDYPSKEGWNHGWERQ</sequence>
<evidence type="ECO:0000313" key="2">
    <source>
        <dbReference type="Proteomes" id="UP000799776"/>
    </source>
</evidence>
<gene>
    <name evidence="1" type="ORF">K490DRAFT_43849</name>
</gene>
<dbReference type="PANTHER" id="PTHR39150:SF1">
    <property type="entry name" value="LARGE RIBOSOMAL SUBUNIT PROTEIN ML40"/>
    <property type="match status" value="1"/>
</dbReference>
<dbReference type="OrthoDB" id="2098203at2759"/>
<dbReference type="GO" id="GO:0005739">
    <property type="term" value="C:mitochondrion"/>
    <property type="evidence" value="ECO:0007669"/>
    <property type="project" value="GOC"/>
</dbReference>
<organism evidence="1 2">
    <name type="scientific">Saccharata proteae CBS 121410</name>
    <dbReference type="NCBI Taxonomy" id="1314787"/>
    <lineage>
        <taxon>Eukaryota</taxon>
        <taxon>Fungi</taxon>
        <taxon>Dikarya</taxon>
        <taxon>Ascomycota</taxon>
        <taxon>Pezizomycotina</taxon>
        <taxon>Dothideomycetes</taxon>
        <taxon>Dothideomycetes incertae sedis</taxon>
        <taxon>Botryosphaeriales</taxon>
        <taxon>Saccharataceae</taxon>
        <taxon>Saccharata</taxon>
    </lineage>
</organism>
<dbReference type="GO" id="GO:0032543">
    <property type="term" value="P:mitochondrial translation"/>
    <property type="evidence" value="ECO:0007669"/>
    <property type="project" value="InterPro"/>
</dbReference>
<dbReference type="InterPro" id="IPR042831">
    <property type="entry name" value="Ribosomal_mL40_fung"/>
</dbReference>
<keyword evidence="2" id="KW-1185">Reference proteome</keyword>
<dbReference type="Proteomes" id="UP000799776">
    <property type="component" value="Unassembled WGS sequence"/>
</dbReference>
<dbReference type="EMBL" id="ML978723">
    <property type="protein sequence ID" value="KAF2086713.1"/>
    <property type="molecule type" value="Genomic_DNA"/>
</dbReference>
<protein>
    <submittedName>
        <fullName evidence="1">Uncharacterized protein</fullName>
    </submittedName>
</protein>
<evidence type="ECO:0000313" key="1">
    <source>
        <dbReference type="EMBL" id="KAF2086713.1"/>
    </source>
</evidence>
<comment type="caution">
    <text evidence="1">The sequence shown here is derived from an EMBL/GenBank/DDBJ whole genome shotgun (WGS) entry which is preliminary data.</text>
</comment>